<dbReference type="Proteomes" id="UP000019116">
    <property type="component" value="Chromosome 7A"/>
</dbReference>
<organism evidence="2">
    <name type="scientific">Triticum aestivum</name>
    <name type="common">Wheat</name>
    <dbReference type="NCBI Taxonomy" id="4565"/>
    <lineage>
        <taxon>Eukaryota</taxon>
        <taxon>Viridiplantae</taxon>
        <taxon>Streptophyta</taxon>
        <taxon>Embryophyta</taxon>
        <taxon>Tracheophyta</taxon>
        <taxon>Spermatophyta</taxon>
        <taxon>Magnoliopsida</taxon>
        <taxon>Liliopsida</taxon>
        <taxon>Poales</taxon>
        <taxon>Poaceae</taxon>
        <taxon>BOP clade</taxon>
        <taxon>Pooideae</taxon>
        <taxon>Triticodae</taxon>
        <taxon>Triticeae</taxon>
        <taxon>Triticinae</taxon>
        <taxon>Triticum</taxon>
    </lineage>
</organism>
<name>A0A3B6RKJ9_WHEAT</name>
<proteinExistence type="predicted"/>
<feature type="domain" description="F-box" evidence="1">
    <location>
        <begin position="60"/>
        <end position="106"/>
    </location>
</feature>
<dbReference type="Gramene" id="TraesCAD_scaffold_161588_01G000100.1">
    <property type="protein sequence ID" value="TraesCAD_scaffold_161588_01G000100.1"/>
    <property type="gene ID" value="TraesCAD_scaffold_161588_01G000100"/>
</dbReference>
<dbReference type="Gramene" id="TraesCLE_scaffold_081699_01G000100.1">
    <property type="protein sequence ID" value="TraesCLE_scaffold_081699_01G000100.1"/>
    <property type="gene ID" value="TraesCLE_scaffold_081699_01G000100"/>
</dbReference>
<keyword evidence="3" id="KW-1185">Reference proteome</keyword>
<dbReference type="STRING" id="4565.A0A3B6RKJ9"/>
<dbReference type="PaxDb" id="4565-Traes_7AL_04AC707A6.1"/>
<dbReference type="SUPFAM" id="SSF81383">
    <property type="entry name" value="F-box domain"/>
    <property type="match status" value="1"/>
</dbReference>
<dbReference type="Gene3D" id="1.20.1280.50">
    <property type="match status" value="1"/>
</dbReference>
<evidence type="ECO:0000259" key="1">
    <source>
        <dbReference type="PROSITE" id="PS50181"/>
    </source>
</evidence>
<evidence type="ECO:0000313" key="3">
    <source>
        <dbReference type="Proteomes" id="UP000019116"/>
    </source>
</evidence>
<dbReference type="OrthoDB" id="723086at2759"/>
<dbReference type="PANTHER" id="PTHR44586:SF16">
    <property type="entry name" value="OS03G0802100 PROTEIN"/>
    <property type="match status" value="1"/>
</dbReference>
<dbReference type="Pfam" id="PF12937">
    <property type="entry name" value="F-box-like"/>
    <property type="match status" value="1"/>
</dbReference>
<sequence length="468" mass="52773">MESCSVARIMSLGKLAIHRTYLCTLIFRTLPKMLGFTPSLLKRFCKAEHVELQLTKKTTLGTLPELPPDILMGIFATLEIPDLVRAGSICSSWRSAYTSLRSLGQYKLQQTPCLLYTSKSTSESVACLYSLAEKRLYKLTLPEPPIRTRCLIGSSHGWLITADERSEMHLVNPVTGEQIALPSVITIEQVRPIFDEHGAVHKYELSWHTGMHDGYNLPSIFDLDNLRHELHYKAYVFSDASTESFIVVLIHNPMRQLSYARVGDDKWTWLPPHDVYDDCTYKNGLLYAVTSTGEIHTFDLSGPVASMKIIMGASENVSAGSAYIVQAPWGDLLLIWRIFGYYDLEPEPGASVFWQTGRINMYEVDMVASKLKEINSLRAHVLFLGHNQSLCLNAEEYPALKANHVYFTDDSFFWTTGLKNNHRDMGVLNLDDNSREEIISPHLCSNFPAPMWITADLRKMNLASVGVA</sequence>
<dbReference type="EnsemblPlants" id="TraesCS7A02G433300.1">
    <property type="protein sequence ID" value="TraesCS7A02G433300.1.cds1"/>
    <property type="gene ID" value="TraesCS7A02G433300"/>
</dbReference>
<dbReference type="CDD" id="cd09917">
    <property type="entry name" value="F-box_SF"/>
    <property type="match status" value="1"/>
</dbReference>
<dbReference type="InterPro" id="IPR036047">
    <property type="entry name" value="F-box-like_dom_sf"/>
</dbReference>
<dbReference type="AlphaFoldDB" id="A0A3B6RKJ9"/>
<gene>
    <name evidence="2" type="primary">LOC123148797</name>
</gene>
<dbReference type="Pfam" id="PF03478">
    <property type="entry name" value="Beta-prop_KIB1-4"/>
    <property type="match status" value="1"/>
</dbReference>
<evidence type="ECO:0000313" key="2">
    <source>
        <dbReference type="EnsemblPlants" id="TraesCS7A02G433300.1.cds1"/>
    </source>
</evidence>
<accession>A0A3B6RKJ9</accession>
<reference evidence="2" key="1">
    <citation type="submission" date="2018-08" db="EMBL/GenBank/DDBJ databases">
        <authorList>
            <person name="Rossello M."/>
        </authorList>
    </citation>
    <scope>NUCLEOTIDE SEQUENCE [LARGE SCALE GENOMIC DNA]</scope>
    <source>
        <strain evidence="2">cv. Chinese Spring</strain>
    </source>
</reference>
<dbReference type="Gramene" id="TraesCS7A02G433300.1">
    <property type="protein sequence ID" value="TraesCS7A02G433300.1.cds1"/>
    <property type="gene ID" value="TraesCS7A02G433300"/>
</dbReference>
<dbReference type="PANTHER" id="PTHR44586">
    <property type="entry name" value="F-BOX DOMAIN CONTAINING PROTEIN, EXPRESSED"/>
    <property type="match status" value="1"/>
</dbReference>
<dbReference type="Gramene" id="TraesLAC7A03G03940080.1">
    <property type="protein sequence ID" value="TraesLAC7A03G03940080.1.CDS1"/>
    <property type="gene ID" value="TraesLAC7A03G03940080"/>
</dbReference>
<dbReference type="PROSITE" id="PS50181">
    <property type="entry name" value="FBOX"/>
    <property type="match status" value="1"/>
</dbReference>
<dbReference type="Gramene" id="TraesNOR7A03G04029750.1">
    <property type="protein sequence ID" value="TraesNOR7A03G04029750.1.CDS1"/>
    <property type="gene ID" value="TraesNOR7A03G04029750"/>
</dbReference>
<protein>
    <recommendedName>
        <fullName evidence="1">F-box domain-containing protein</fullName>
    </recommendedName>
</protein>
<reference evidence="2" key="2">
    <citation type="submission" date="2018-10" db="UniProtKB">
        <authorList>
            <consortium name="EnsemblPlants"/>
        </authorList>
    </citation>
    <scope>IDENTIFICATION</scope>
</reference>
<dbReference type="InterPro" id="IPR001810">
    <property type="entry name" value="F-box_dom"/>
</dbReference>
<dbReference type="InterPro" id="IPR005174">
    <property type="entry name" value="KIB1-4_b-propeller"/>
</dbReference>
<dbReference type="OMA" id="YEVDMVA"/>